<keyword evidence="5" id="KW-1185">Reference proteome</keyword>
<protein>
    <recommendedName>
        <fullName evidence="3">DDE Tnp4 domain-containing protein</fullName>
    </recommendedName>
</protein>
<dbReference type="AlphaFoldDB" id="A0AAQ4FBT5"/>
<evidence type="ECO:0000259" key="3">
    <source>
        <dbReference type="Pfam" id="PF13359"/>
    </source>
</evidence>
<gene>
    <name evidence="4" type="ORF">V5799_009393</name>
</gene>
<name>A0AAQ4FBT5_AMBAM</name>
<comment type="caution">
    <text evidence="4">The sequence shown here is derived from an EMBL/GenBank/DDBJ whole genome shotgun (WGS) entry which is preliminary data.</text>
</comment>
<proteinExistence type="predicted"/>
<dbReference type="EMBL" id="JARKHS020004699">
    <property type="protein sequence ID" value="KAK8784242.1"/>
    <property type="molecule type" value="Genomic_DNA"/>
</dbReference>
<evidence type="ECO:0000256" key="2">
    <source>
        <dbReference type="ARBA" id="ARBA00022723"/>
    </source>
</evidence>
<evidence type="ECO:0000313" key="4">
    <source>
        <dbReference type="EMBL" id="KAK8784242.1"/>
    </source>
</evidence>
<dbReference type="InterPro" id="IPR027806">
    <property type="entry name" value="HARBI1_dom"/>
</dbReference>
<comment type="cofactor">
    <cofactor evidence="1">
        <name>a divalent metal cation</name>
        <dbReference type="ChEBI" id="CHEBI:60240"/>
    </cofactor>
</comment>
<keyword evidence="2" id="KW-0479">Metal-binding</keyword>
<dbReference type="Pfam" id="PF13359">
    <property type="entry name" value="DDE_Tnp_4"/>
    <property type="match status" value="1"/>
</dbReference>
<feature type="domain" description="DDE Tnp4" evidence="3">
    <location>
        <begin position="5"/>
        <end position="64"/>
    </location>
</feature>
<sequence length="175" mass="19525">MKPYGRTTLSDEPRIFNYRLSRARRVVEHALGILANRFRCLQTVINAKPEKVAALISATFVMHNFLCKDGQDAVEGGCEGLGGATFGRLLPSRGRGSACGATFRDKMCAYFTGKCAVPWQRESAHVGTLYLPTGARYKGKYRTIVQLCVENMYYVPRPFALPLENQIKQAQEVEV</sequence>
<evidence type="ECO:0000256" key="1">
    <source>
        <dbReference type="ARBA" id="ARBA00001968"/>
    </source>
</evidence>
<evidence type="ECO:0000313" key="5">
    <source>
        <dbReference type="Proteomes" id="UP001321473"/>
    </source>
</evidence>
<dbReference type="GO" id="GO:0046872">
    <property type="term" value="F:metal ion binding"/>
    <property type="evidence" value="ECO:0007669"/>
    <property type="project" value="UniProtKB-KW"/>
</dbReference>
<dbReference type="Proteomes" id="UP001321473">
    <property type="component" value="Unassembled WGS sequence"/>
</dbReference>
<reference evidence="4 5" key="1">
    <citation type="journal article" date="2023" name="Arcadia Sci">
        <title>De novo assembly of a long-read Amblyomma americanum tick genome.</title>
        <authorList>
            <person name="Chou S."/>
            <person name="Poskanzer K.E."/>
            <person name="Rollins M."/>
            <person name="Thuy-Boun P.S."/>
        </authorList>
    </citation>
    <scope>NUCLEOTIDE SEQUENCE [LARGE SCALE GENOMIC DNA]</scope>
    <source>
        <strain evidence="4">F_SG_1</strain>
        <tissue evidence="4">Salivary glands</tissue>
    </source>
</reference>
<accession>A0AAQ4FBT5</accession>
<organism evidence="4 5">
    <name type="scientific">Amblyomma americanum</name>
    <name type="common">Lone star tick</name>
    <dbReference type="NCBI Taxonomy" id="6943"/>
    <lineage>
        <taxon>Eukaryota</taxon>
        <taxon>Metazoa</taxon>
        <taxon>Ecdysozoa</taxon>
        <taxon>Arthropoda</taxon>
        <taxon>Chelicerata</taxon>
        <taxon>Arachnida</taxon>
        <taxon>Acari</taxon>
        <taxon>Parasitiformes</taxon>
        <taxon>Ixodida</taxon>
        <taxon>Ixodoidea</taxon>
        <taxon>Ixodidae</taxon>
        <taxon>Amblyomminae</taxon>
        <taxon>Amblyomma</taxon>
    </lineage>
</organism>